<dbReference type="Gene3D" id="3.30.200.20">
    <property type="entry name" value="Phosphorylase Kinase, domain 1"/>
    <property type="match status" value="1"/>
</dbReference>
<proteinExistence type="predicted"/>
<keyword evidence="1" id="KW-0067">ATP-binding</keyword>
<dbReference type="Proteomes" id="UP000324800">
    <property type="component" value="Unassembled WGS sequence"/>
</dbReference>
<keyword evidence="1" id="KW-0547">Nucleotide-binding</keyword>
<evidence type="ECO:0000259" key="2">
    <source>
        <dbReference type="PROSITE" id="PS50011"/>
    </source>
</evidence>
<feature type="binding site" evidence="1">
    <location>
        <position position="59"/>
    </location>
    <ligand>
        <name>ATP</name>
        <dbReference type="ChEBI" id="CHEBI:30616"/>
    </ligand>
</feature>
<comment type="caution">
    <text evidence="3">The sequence shown here is derived from an EMBL/GenBank/DDBJ whole genome shotgun (WGS) entry which is preliminary data.</text>
</comment>
<dbReference type="EMBL" id="SNRW01001997">
    <property type="protein sequence ID" value="KAA6394243.1"/>
    <property type="molecule type" value="Genomic_DNA"/>
</dbReference>
<evidence type="ECO:0000313" key="4">
    <source>
        <dbReference type="Proteomes" id="UP000324800"/>
    </source>
</evidence>
<dbReference type="PROSITE" id="PS00107">
    <property type="entry name" value="PROTEIN_KINASE_ATP"/>
    <property type="match status" value="1"/>
</dbReference>
<sequence length="115" mass="13079">MTIYPVATTLNIPDIPPEYAALPAIIGRRYRFQSIIGKGSFGVVFAVESGESRKLYAAKVELKSARSPKLEQEYARFRMMQGNEGFPEVRYFWSNKDYNAVVMELLGDSLDVLHR</sequence>
<dbReference type="GO" id="GO:0004672">
    <property type="term" value="F:protein kinase activity"/>
    <property type="evidence" value="ECO:0007669"/>
    <property type="project" value="InterPro"/>
</dbReference>
<dbReference type="GO" id="GO:0005524">
    <property type="term" value="F:ATP binding"/>
    <property type="evidence" value="ECO:0007669"/>
    <property type="project" value="UniProtKB-UniRule"/>
</dbReference>
<gene>
    <name evidence="3" type="ORF">EZS28_010227</name>
</gene>
<dbReference type="SUPFAM" id="SSF56112">
    <property type="entry name" value="Protein kinase-like (PK-like)"/>
    <property type="match status" value="1"/>
</dbReference>
<reference evidence="3 4" key="1">
    <citation type="submission" date="2019-03" db="EMBL/GenBank/DDBJ databases">
        <title>Single cell metagenomics reveals metabolic interactions within the superorganism composed of flagellate Streblomastix strix and complex community of Bacteroidetes bacteria on its surface.</title>
        <authorList>
            <person name="Treitli S.C."/>
            <person name="Kolisko M."/>
            <person name="Husnik F."/>
            <person name="Keeling P."/>
            <person name="Hampl V."/>
        </authorList>
    </citation>
    <scope>NUCLEOTIDE SEQUENCE [LARGE SCALE GENOMIC DNA]</scope>
    <source>
        <strain evidence="3">ST1C</strain>
    </source>
</reference>
<dbReference type="InterPro" id="IPR011009">
    <property type="entry name" value="Kinase-like_dom_sf"/>
</dbReference>
<evidence type="ECO:0000313" key="3">
    <source>
        <dbReference type="EMBL" id="KAA6394243.1"/>
    </source>
</evidence>
<name>A0A5J4WHV9_9EUKA</name>
<protein>
    <recommendedName>
        <fullName evidence="2">Protein kinase domain-containing protein</fullName>
    </recommendedName>
</protein>
<dbReference type="OrthoDB" id="5800476at2759"/>
<accession>A0A5J4WHV9</accession>
<dbReference type="InterPro" id="IPR017441">
    <property type="entry name" value="Protein_kinase_ATP_BS"/>
</dbReference>
<feature type="domain" description="Protein kinase" evidence="2">
    <location>
        <begin position="30"/>
        <end position="115"/>
    </location>
</feature>
<organism evidence="3 4">
    <name type="scientific">Streblomastix strix</name>
    <dbReference type="NCBI Taxonomy" id="222440"/>
    <lineage>
        <taxon>Eukaryota</taxon>
        <taxon>Metamonada</taxon>
        <taxon>Preaxostyla</taxon>
        <taxon>Oxymonadida</taxon>
        <taxon>Streblomastigidae</taxon>
        <taxon>Streblomastix</taxon>
    </lineage>
</organism>
<dbReference type="PROSITE" id="PS50011">
    <property type="entry name" value="PROTEIN_KINASE_DOM"/>
    <property type="match status" value="1"/>
</dbReference>
<evidence type="ECO:0000256" key="1">
    <source>
        <dbReference type="PROSITE-ProRule" id="PRU10141"/>
    </source>
</evidence>
<dbReference type="AlphaFoldDB" id="A0A5J4WHV9"/>
<dbReference type="InterPro" id="IPR000719">
    <property type="entry name" value="Prot_kinase_dom"/>
</dbReference>